<dbReference type="EMBL" id="JAUEPU010000033">
    <property type="protein sequence ID" value="KAK0491845.1"/>
    <property type="molecule type" value="Genomic_DNA"/>
</dbReference>
<dbReference type="Gene3D" id="3.60.130.10">
    <property type="entry name" value="Clavaminate synthase-like"/>
    <property type="match status" value="1"/>
</dbReference>
<protein>
    <recommendedName>
        <fullName evidence="4">TauD/TfdA-like domain-containing protein</fullName>
    </recommendedName>
</protein>
<keyword evidence="1" id="KW-0560">Oxidoreductase</keyword>
<proteinExistence type="predicted"/>
<dbReference type="SUPFAM" id="SSF51197">
    <property type="entry name" value="Clavaminate synthase-like"/>
    <property type="match status" value="1"/>
</dbReference>
<keyword evidence="3" id="KW-1185">Reference proteome</keyword>
<comment type="caution">
    <text evidence="2">The sequence shown here is derived from an EMBL/GenBank/DDBJ whole genome shotgun (WGS) entry which is preliminary data.</text>
</comment>
<name>A0AA39PWH2_9AGAR</name>
<reference evidence="2" key="1">
    <citation type="submission" date="2023-06" db="EMBL/GenBank/DDBJ databases">
        <authorList>
            <consortium name="Lawrence Berkeley National Laboratory"/>
            <person name="Ahrendt S."/>
            <person name="Sahu N."/>
            <person name="Indic B."/>
            <person name="Wong-Bajracharya J."/>
            <person name="Merenyi Z."/>
            <person name="Ke H.-M."/>
            <person name="Monk M."/>
            <person name="Kocsube S."/>
            <person name="Drula E."/>
            <person name="Lipzen A."/>
            <person name="Balint B."/>
            <person name="Henrissat B."/>
            <person name="Andreopoulos B."/>
            <person name="Martin F.M."/>
            <person name="Harder C.B."/>
            <person name="Rigling D."/>
            <person name="Ford K.L."/>
            <person name="Foster G.D."/>
            <person name="Pangilinan J."/>
            <person name="Papanicolaou A."/>
            <person name="Barry K."/>
            <person name="LaButti K."/>
            <person name="Viragh M."/>
            <person name="Koriabine M."/>
            <person name="Yan M."/>
            <person name="Riley R."/>
            <person name="Champramary S."/>
            <person name="Plett K.L."/>
            <person name="Tsai I.J."/>
            <person name="Slot J."/>
            <person name="Sipos G."/>
            <person name="Plett J."/>
            <person name="Nagy L.G."/>
            <person name="Grigoriev I.V."/>
        </authorList>
    </citation>
    <scope>NUCLEOTIDE SEQUENCE</scope>
    <source>
        <strain evidence="2">HWK02</strain>
    </source>
</reference>
<evidence type="ECO:0000313" key="2">
    <source>
        <dbReference type="EMBL" id="KAK0491845.1"/>
    </source>
</evidence>
<accession>A0AA39PWH2</accession>
<gene>
    <name evidence="2" type="ORF">EDD18DRAFT_1186573</name>
</gene>
<evidence type="ECO:0008006" key="4">
    <source>
        <dbReference type="Google" id="ProtNLM"/>
    </source>
</evidence>
<evidence type="ECO:0000313" key="3">
    <source>
        <dbReference type="Proteomes" id="UP001175228"/>
    </source>
</evidence>
<dbReference type="Proteomes" id="UP001175228">
    <property type="component" value="Unassembled WGS sequence"/>
</dbReference>
<evidence type="ECO:0000256" key="1">
    <source>
        <dbReference type="ARBA" id="ARBA00023002"/>
    </source>
</evidence>
<dbReference type="AlphaFoldDB" id="A0AA39PWH2"/>
<sequence length="106" mass="11604">MVTINLAPLPLPASAGSTILNDCGREVKGFHPAHLGTSFEQVKQALYTYGALLFRNVDLNPEEIRDPVKAFDPESTAYGHGNSKVDQTKTSILHSYLKTIPRVPQV</sequence>
<organism evidence="2 3">
    <name type="scientific">Armillaria luteobubalina</name>
    <dbReference type="NCBI Taxonomy" id="153913"/>
    <lineage>
        <taxon>Eukaryota</taxon>
        <taxon>Fungi</taxon>
        <taxon>Dikarya</taxon>
        <taxon>Basidiomycota</taxon>
        <taxon>Agaricomycotina</taxon>
        <taxon>Agaricomycetes</taxon>
        <taxon>Agaricomycetidae</taxon>
        <taxon>Agaricales</taxon>
        <taxon>Marasmiineae</taxon>
        <taxon>Physalacriaceae</taxon>
        <taxon>Armillaria</taxon>
    </lineage>
</organism>
<dbReference type="InterPro" id="IPR042098">
    <property type="entry name" value="TauD-like_sf"/>
</dbReference>
<dbReference type="GO" id="GO:0016491">
    <property type="term" value="F:oxidoreductase activity"/>
    <property type="evidence" value="ECO:0007669"/>
    <property type="project" value="UniProtKB-KW"/>
</dbReference>